<feature type="compositionally biased region" description="Low complexity" evidence="4">
    <location>
        <begin position="39"/>
        <end position="67"/>
    </location>
</feature>
<feature type="region of interest" description="Disordered" evidence="4">
    <location>
        <begin position="1"/>
        <end position="186"/>
    </location>
</feature>
<dbReference type="InterPro" id="IPR051553">
    <property type="entry name" value="Ran_GTPase-activating"/>
</dbReference>
<dbReference type="RefSeq" id="XP_060293186.1">
    <property type="nucleotide sequence ID" value="XM_060445895.1"/>
</dbReference>
<sequence length="627" mass="66087">MPPKRTSARAAAAATTTTTKPAASATKKAAPVETKKKAVAATKPKPAMAKPAMAKPAVAKPAVAKPKPVAPKKPTPAAARKSQKASEESDKENVGGRPLVNGVKRKRGATLDDSEDESAEEDAESDVEMADFDGAEESDVPAPAPKRVKKGQLTARPTKKTKVAPAEAAPKKAAAPKKEAAPKKVTKAAKKQLKVINEAPKRVMDIFVFGEGSSGELGLGAVKVDGKKPIDVKRPRFNSVLKKVVQVACGGMHVAALTSDNKILTWGVNDQGALGRDTAWDGGLRDVDAEDSDDDDEDSGLNPNESNPAEIDTSEVPEDTNWVQVVASDSATFALTDTGLVYGWGTFRSNEGILGFSRTVLIQKLPSLVPELSKIKQLAAGSNHILALDEKSKIFAWGAGQQAQLARRLLERDDHAALYPSGIGSLPGRAKAEDIECGSYHCFVVDKQGRAIGWGLNNYAELGISTEAGNDGGYILKPQLIDSLSDFEVAGIAGGEHHSLAYTKDGKLLTWGRIDGHQVGQPTAVFTDDNSIFDENGKPRILLNPTAVAGISGVVHVAAGTDHSFAVTAQGKVYSWGFSANYQTGQGTDDDIERPTLIDNSAIRDRKIVWAGAGGQYSVLGAEPQSS</sequence>
<gene>
    <name evidence="6" type="ORF">B0T26DRAFT_755020</name>
</gene>
<dbReference type="EMBL" id="JAUIRO010000006">
    <property type="protein sequence ID" value="KAK0709882.1"/>
    <property type="molecule type" value="Genomic_DNA"/>
</dbReference>
<feature type="repeat" description="RCC1" evidence="3">
    <location>
        <begin position="392"/>
        <end position="448"/>
    </location>
</feature>
<protein>
    <submittedName>
        <fullName evidence="6">Regulator of chromosome condensation 1/beta-lactamase-inhibitor protein II</fullName>
    </submittedName>
</protein>
<dbReference type="GO" id="GO:0005085">
    <property type="term" value="F:guanyl-nucleotide exchange factor activity"/>
    <property type="evidence" value="ECO:0007669"/>
    <property type="project" value="TreeGrafter"/>
</dbReference>
<dbReference type="PROSITE" id="PS50012">
    <property type="entry name" value="RCC1_3"/>
    <property type="match status" value="7"/>
</dbReference>
<evidence type="ECO:0000256" key="1">
    <source>
        <dbReference type="ARBA" id="ARBA00022658"/>
    </source>
</evidence>
<dbReference type="SUPFAM" id="SSF50985">
    <property type="entry name" value="RCC1/BLIP-II"/>
    <property type="match status" value="1"/>
</dbReference>
<accession>A0AA40DQU4</accession>
<feature type="domain" description="RCC1-like" evidence="5">
    <location>
        <begin position="206"/>
        <end position="620"/>
    </location>
</feature>
<dbReference type="PROSITE" id="PS00625">
    <property type="entry name" value="RCC1_1"/>
    <property type="match status" value="1"/>
</dbReference>
<keyword evidence="7" id="KW-1185">Reference proteome</keyword>
<organism evidence="6 7">
    <name type="scientific">Lasiosphaeria miniovina</name>
    <dbReference type="NCBI Taxonomy" id="1954250"/>
    <lineage>
        <taxon>Eukaryota</taxon>
        <taxon>Fungi</taxon>
        <taxon>Dikarya</taxon>
        <taxon>Ascomycota</taxon>
        <taxon>Pezizomycotina</taxon>
        <taxon>Sordariomycetes</taxon>
        <taxon>Sordariomycetidae</taxon>
        <taxon>Sordariales</taxon>
        <taxon>Lasiosphaeriaceae</taxon>
        <taxon>Lasiosphaeria</taxon>
    </lineage>
</organism>
<feature type="region of interest" description="Disordered" evidence="4">
    <location>
        <begin position="279"/>
        <end position="318"/>
    </location>
</feature>
<reference evidence="6" key="1">
    <citation type="submission" date="2023-06" db="EMBL/GenBank/DDBJ databases">
        <title>Genome-scale phylogeny and comparative genomics of the fungal order Sordariales.</title>
        <authorList>
            <consortium name="Lawrence Berkeley National Laboratory"/>
            <person name="Hensen N."/>
            <person name="Bonometti L."/>
            <person name="Westerberg I."/>
            <person name="Brannstrom I.O."/>
            <person name="Guillou S."/>
            <person name="Cros-Aarteil S."/>
            <person name="Calhoun S."/>
            <person name="Haridas S."/>
            <person name="Kuo A."/>
            <person name="Mondo S."/>
            <person name="Pangilinan J."/>
            <person name="Riley R."/>
            <person name="LaButti K."/>
            <person name="Andreopoulos B."/>
            <person name="Lipzen A."/>
            <person name="Chen C."/>
            <person name="Yanf M."/>
            <person name="Daum C."/>
            <person name="Ng V."/>
            <person name="Clum A."/>
            <person name="Steindorff A."/>
            <person name="Ohm R."/>
            <person name="Martin F."/>
            <person name="Silar P."/>
            <person name="Natvig D."/>
            <person name="Lalanne C."/>
            <person name="Gautier V."/>
            <person name="Ament-velasquez S.L."/>
            <person name="Kruys A."/>
            <person name="Hutchinson M.I."/>
            <person name="Powell A.J."/>
            <person name="Barry K."/>
            <person name="Miller A.N."/>
            <person name="Grigoriev I.V."/>
            <person name="Debuchy R."/>
            <person name="Gladieux P."/>
            <person name="Thoren M.H."/>
            <person name="Johannesson H."/>
        </authorList>
    </citation>
    <scope>NUCLEOTIDE SEQUENCE</scope>
    <source>
        <strain evidence="6">SMH2392-1A</strain>
    </source>
</reference>
<dbReference type="Proteomes" id="UP001172101">
    <property type="component" value="Unassembled WGS sequence"/>
</dbReference>
<dbReference type="InterPro" id="IPR058923">
    <property type="entry name" value="RCC1-like_dom"/>
</dbReference>
<dbReference type="Pfam" id="PF25390">
    <property type="entry name" value="WD40_RLD"/>
    <property type="match status" value="1"/>
</dbReference>
<comment type="caution">
    <text evidence="6">The sequence shown here is derived from an EMBL/GenBank/DDBJ whole genome shotgun (WGS) entry which is preliminary data.</text>
</comment>
<dbReference type="AlphaFoldDB" id="A0AA40DQU4"/>
<dbReference type="PANTHER" id="PTHR45982">
    <property type="entry name" value="REGULATOR OF CHROMOSOME CONDENSATION"/>
    <property type="match status" value="1"/>
</dbReference>
<evidence type="ECO:0000256" key="3">
    <source>
        <dbReference type="PROSITE-ProRule" id="PRU00235"/>
    </source>
</evidence>
<dbReference type="PANTHER" id="PTHR45982:SF1">
    <property type="entry name" value="REGULATOR OF CHROMOSOME CONDENSATION"/>
    <property type="match status" value="1"/>
</dbReference>
<dbReference type="InterPro" id="IPR000408">
    <property type="entry name" value="Reg_chr_condens"/>
</dbReference>
<evidence type="ECO:0000256" key="4">
    <source>
        <dbReference type="SAM" id="MobiDB-lite"/>
    </source>
</evidence>
<evidence type="ECO:0000313" key="6">
    <source>
        <dbReference type="EMBL" id="KAK0709882.1"/>
    </source>
</evidence>
<keyword evidence="2" id="KW-0677">Repeat</keyword>
<evidence type="ECO:0000256" key="2">
    <source>
        <dbReference type="ARBA" id="ARBA00022737"/>
    </source>
</evidence>
<feature type="repeat" description="RCC1" evidence="3">
    <location>
        <begin position="204"/>
        <end position="260"/>
    </location>
</feature>
<feature type="compositionally biased region" description="Acidic residues" evidence="4">
    <location>
        <begin position="288"/>
        <end position="299"/>
    </location>
</feature>
<proteinExistence type="predicted"/>
<feature type="repeat" description="RCC1" evidence="3">
    <location>
        <begin position="506"/>
        <end position="570"/>
    </location>
</feature>
<dbReference type="GeneID" id="85329165"/>
<dbReference type="PROSITE" id="PS00626">
    <property type="entry name" value="RCC1_2"/>
    <property type="match status" value="2"/>
</dbReference>
<keyword evidence="1" id="KW-0344">Guanine-nucleotide releasing factor</keyword>
<feature type="repeat" description="RCC1" evidence="3">
    <location>
        <begin position="339"/>
        <end position="391"/>
    </location>
</feature>
<dbReference type="PRINTS" id="PR00633">
    <property type="entry name" value="RCCNDNSATION"/>
</dbReference>
<feature type="repeat" description="RCC1" evidence="3">
    <location>
        <begin position="449"/>
        <end position="505"/>
    </location>
</feature>
<evidence type="ECO:0000313" key="7">
    <source>
        <dbReference type="Proteomes" id="UP001172101"/>
    </source>
</evidence>
<feature type="compositionally biased region" description="Basic and acidic residues" evidence="4">
    <location>
        <begin position="84"/>
        <end position="94"/>
    </location>
</feature>
<feature type="repeat" description="RCC1" evidence="3">
    <location>
        <begin position="571"/>
        <end position="624"/>
    </location>
</feature>
<dbReference type="GO" id="GO:0005737">
    <property type="term" value="C:cytoplasm"/>
    <property type="evidence" value="ECO:0007669"/>
    <property type="project" value="TreeGrafter"/>
</dbReference>
<feature type="compositionally biased region" description="Low complexity" evidence="4">
    <location>
        <begin position="163"/>
        <end position="173"/>
    </location>
</feature>
<feature type="compositionally biased region" description="Acidic residues" evidence="4">
    <location>
        <begin position="112"/>
        <end position="139"/>
    </location>
</feature>
<feature type="compositionally biased region" description="Low complexity" evidence="4">
    <location>
        <begin position="1"/>
        <end position="32"/>
    </location>
</feature>
<evidence type="ECO:0000259" key="5">
    <source>
        <dbReference type="Pfam" id="PF25390"/>
    </source>
</evidence>
<feature type="repeat" description="RCC1" evidence="3">
    <location>
        <begin position="261"/>
        <end position="338"/>
    </location>
</feature>
<name>A0AA40DQU4_9PEZI</name>
<dbReference type="InterPro" id="IPR009091">
    <property type="entry name" value="RCC1/BLIP-II"/>
</dbReference>
<dbReference type="Gene3D" id="2.130.10.30">
    <property type="entry name" value="Regulator of chromosome condensation 1/beta-lactamase-inhibitor protein II"/>
    <property type="match status" value="1"/>
</dbReference>